<dbReference type="OrthoDB" id="9769567at2"/>
<dbReference type="InterPro" id="IPR006059">
    <property type="entry name" value="SBP"/>
</dbReference>
<dbReference type="GO" id="GO:0055085">
    <property type="term" value="P:transmembrane transport"/>
    <property type="evidence" value="ECO:0007669"/>
    <property type="project" value="InterPro"/>
</dbReference>
<accession>A0A286HZW5</accession>
<keyword evidence="2" id="KW-0813">Transport</keyword>
<comment type="similarity">
    <text evidence="1">Belongs to the bacterial solute-binding protein 1 family.</text>
</comment>
<evidence type="ECO:0000256" key="1">
    <source>
        <dbReference type="ARBA" id="ARBA00008520"/>
    </source>
</evidence>
<organism evidence="11 12">
    <name type="scientific">Hoeflea halophila</name>
    <dbReference type="NCBI Taxonomy" id="714899"/>
    <lineage>
        <taxon>Bacteria</taxon>
        <taxon>Pseudomonadati</taxon>
        <taxon>Pseudomonadota</taxon>
        <taxon>Alphaproteobacteria</taxon>
        <taxon>Hyphomicrobiales</taxon>
        <taxon>Rhizobiaceae</taxon>
        <taxon>Hoeflea</taxon>
    </lineage>
</organism>
<evidence type="ECO:0000313" key="12">
    <source>
        <dbReference type="Proteomes" id="UP000219465"/>
    </source>
</evidence>
<feature type="binding site" evidence="9">
    <location>
        <position position="38"/>
    </location>
    <ligand>
        <name>Fe cation</name>
        <dbReference type="ChEBI" id="CHEBI:24875"/>
    </ligand>
</feature>
<keyword evidence="8" id="KW-0406">Ion transport</keyword>
<protein>
    <submittedName>
        <fullName evidence="11">Iron(III) transport system substrate-binding protein</fullName>
    </submittedName>
</protein>
<evidence type="ECO:0000313" key="11">
    <source>
        <dbReference type="EMBL" id="SOE12664.1"/>
    </source>
</evidence>
<name>A0A286HZW5_9HYPH</name>
<sequence>MAISAPRMLALFASVAALAAVAAPAQADDVVNIYSSRHYETDERLYNDFTEATGIEINLIEGKEDELIERMKAEGVNSPADVFITADAGRLWRADEAGLFQAVDSEVLSERIPESLRHPDGHWFGISQRARVIFYDKEKVSEPPQTYAALADPKYKGLLCARSSSNIYMLSLLGAYIAHNGEVAAKEWAQGLKDNLAREPQGGDTDQLRGIVSGECGIAIANTYYFARGVAGDVEGLTSGIDKIGIVFPDQDGNGTHVNISGAGVTAHAPNRDNAVKLLEYFTSDSAQSYFANGNNEYPVVPSVAASSVVEGLGEFTADTLNLNELGKNQARAQEIYNEIGYK</sequence>
<dbReference type="PANTHER" id="PTHR30006">
    <property type="entry name" value="THIAMINE-BINDING PERIPLASMIC PROTEIN-RELATED"/>
    <property type="match status" value="1"/>
</dbReference>
<dbReference type="PROSITE" id="PS01037">
    <property type="entry name" value="SBP_BACTERIAL_1"/>
    <property type="match status" value="1"/>
</dbReference>
<evidence type="ECO:0000256" key="9">
    <source>
        <dbReference type="PIRSR" id="PIRSR002825-1"/>
    </source>
</evidence>
<dbReference type="PIRSF" id="PIRSF002825">
    <property type="entry name" value="CfbpA"/>
    <property type="match status" value="1"/>
</dbReference>
<feature type="binding site" evidence="9">
    <location>
        <position position="225"/>
    </location>
    <ligand>
        <name>Fe cation</name>
        <dbReference type="ChEBI" id="CHEBI:24875"/>
    </ligand>
</feature>
<keyword evidence="5 10" id="KW-0732">Signal</keyword>
<gene>
    <name evidence="11" type="ORF">SAMN05877838_0891</name>
</gene>
<keyword evidence="4 9" id="KW-0479">Metal-binding</keyword>
<keyword evidence="12" id="KW-1185">Reference proteome</keyword>
<proteinExistence type="inferred from homology"/>
<keyword evidence="6" id="KW-0574">Periplasm</keyword>
<evidence type="ECO:0000256" key="10">
    <source>
        <dbReference type="SAM" id="SignalP"/>
    </source>
</evidence>
<evidence type="ECO:0000256" key="2">
    <source>
        <dbReference type="ARBA" id="ARBA00022448"/>
    </source>
</evidence>
<evidence type="ECO:0000256" key="4">
    <source>
        <dbReference type="ARBA" id="ARBA00022723"/>
    </source>
</evidence>
<dbReference type="Gene3D" id="3.40.190.10">
    <property type="entry name" value="Periplasmic binding protein-like II"/>
    <property type="match status" value="2"/>
</dbReference>
<dbReference type="GO" id="GO:0030288">
    <property type="term" value="C:outer membrane-bounded periplasmic space"/>
    <property type="evidence" value="ECO:0007669"/>
    <property type="project" value="TreeGrafter"/>
</dbReference>
<evidence type="ECO:0000256" key="8">
    <source>
        <dbReference type="ARBA" id="ARBA00023065"/>
    </source>
</evidence>
<dbReference type="PANTHER" id="PTHR30006:SF15">
    <property type="entry name" value="IRON-UTILIZATION PERIPLASMIC PROTEIN"/>
    <property type="match status" value="1"/>
</dbReference>
<dbReference type="Pfam" id="PF13416">
    <property type="entry name" value="SBP_bac_8"/>
    <property type="match status" value="1"/>
</dbReference>
<dbReference type="RefSeq" id="WP_097105395.1">
    <property type="nucleotide sequence ID" value="NZ_OCPC01000001.1"/>
</dbReference>
<dbReference type="EMBL" id="OCPC01000001">
    <property type="protein sequence ID" value="SOE12664.1"/>
    <property type="molecule type" value="Genomic_DNA"/>
</dbReference>
<evidence type="ECO:0000256" key="6">
    <source>
        <dbReference type="ARBA" id="ARBA00022764"/>
    </source>
</evidence>
<feature type="signal peptide" evidence="10">
    <location>
        <begin position="1"/>
        <end position="27"/>
    </location>
</feature>
<feature type="binding site" evidence="9">
    <location>
        <position position="224"/>
    </location>
    <ligand>
        <name>Fe cation</name>
        <dbReference type="ChEBI" id="CHEBI:24875"/>
    </ligand>
</feature>
<dbReference type="SUPFAM" id="SSF53850">
    <property type="entry name" value="Periplasmic binding protein-like II"/>
    <property type="match status" value="1"/>
</dbReference>
<feature type="chain" id="PRO_5013058257" evidence="10">
    <location>
        <begin position="28"/>
        <end position="343"/>
    </location>
</feature>
<keyword evidence="7 9" id="KW-0408">Iron</keyword>
<keyword evidence="3" id="KW-0410">Iron transport</keyword>
<dbReference type="GO" id="GO:0046872">
    <property type="term" value="F:metal ion binding"/>
    <property type="evidence" value="ECO:0007669"/>
    <property type="project" value="UniProtKB-KW"/>
</dbReference>
<dbReference type="Proteomes" id="UP000219465">
    <property type="component" value="Unassembled WGS sequence"/>
</dbReference>
<dbReference type="InterPro" id="IPR026045">
    <property type="entry name" value="Ferric-bd"/>
</dbReference>
<dbReference type="InterPro" id="IPR006061">
    <property type="entry name" value="SBP_1_CS"/>
</dbReference>
<evidence type="ECO:0000256" key="7">
    <source>
        <dbReference type="ARBA" id="ARBA00023004"/>
    </source>
</evidence>
<evidence type="ECO:0000256" key="5">
    <source>
        <dbReference type="ARBA" id="ARBA00022729"/>
    </source>
</evidence>
<dbReference type="AlphaFoldDB" id="A0A286HZW5"/>
<dbReference type="CDD" id="cd13542">
    <property type="entry name" value="PBP2_FutA1_ilke"/>
    <property type="match status" value="1"/>
</dbReference>
<dbReference type="GO" id="GO:0006826">
    <property type="term" value="P:iron ion transport"/>
    <property type="evidence" value="ECO:0007669"/>
    <property type="project" value="UniProtKB-KW"/>
</dbReference>
<reference evidence="12" key="1">
    <citation type="submission" date="2017-08" db="EMBL/GenBank/DDBJ databases">
        <authorList>
            <person name="Varghese N."/>
            <person name="Submissions S."/>
        </authorList>
    </citation>
    <scope>NUCLEOTIDE SEQUENCE [LARGE SCALE GENOMIC DNA]</scope>
    <source>
        <strain evidence="12">KCTC 23107</strain>
    </source>
</reference>
<evidence type="ECO:0000256" key="3">
    <source>
        <dbReference type="ARBA" id="ARBA00022496"/>
    </source>
</evidence>